<sequence>MKYIPKLNKWIVFFILIMLPVSILAQVGINTTNPRTTLEVAGNTTINGAVIVENLGVVQDSDVPYLLTQNQGEVVKELNTTYVGNALAYFQEYKLTNVRNDWVSDFNTNIQASKYGMIVISAYFSHELVMDGTPGNFAIPAVSTAVDPFTGTWRIRADYPSATTDGFVNGTWTINTILITRNIAKEFPDQIIEMDGATTKEASSPIID</sequence>
<proteinExistence type="predicted"/>
<name>A0A9X1R0H1_9FLAO</name>
<gene>
    <name evidence="1" type="ORF">K8344_13295</name>
</gene>
<dbReference type="RefSeq" id="WP_237609164.1">
    <property type="nucleotide sequence ID" value="NZ_JAIRBB010000019.1"/>
</dbReference>
<keyword evidence="2" id="KW-1185">Reference proteome</keyword>
<dbReference type="Proteomes" id="UP001139462">
    <property type="component" value="Unassembled WGS sequence"/>
</dbReference>
<comment type="caution">
    <text evidence="1">The sequence shown here is derived from an EMBL/GenBank/DDBJ whole genome shotgun (WGS) entry which is preliminary data.</text>
</comment>
<dbReference type="EMBL" id="JAIRBB010000019">
    <property type="protein sequence ID" value="MCG2432096.1"/>
    <property type="molecule type" value="Genomic_DNA"/>
</dbReference>
<accession>A0A9X1R0H1</accession>
<evidence type="ECO:0000313" key="1">
    <source>
        <dbReference type="EMBL" id="MCG2432096.1"/>
    </source>
</evidence>
<organism evidence="1 2">
    <name type="scientific">Aequorivita xiaoshiensis</name>
    <dbReference type="NCBI Taxonomy" id="2874476"/>
    <lineage>
        <taxon>Bacteria</taxon>
        <taxon>Pseudomonadati</taxon>
        <taxon>Bacteroidota</taxon>
        <taxon>Flavobacteriia</taxon>
        <taxon>Flavobacteriales</taxon>
        <taxon>Flavobacteriaceae</taxon>
        <taxon>Aequorivita</taxon>
    </lineage>
</organism>
<protein>
    <submittedName>
        <fullName evidence="1">Uncharacterized protein</fullName>
    </submittedName>
</protein>
<reference evidence="1" key="1">
    <citation type="submission" date="2021-09" db="EMBL/GenBank/DDBJ databases">
        <title>Genome of Aequorivita sp. strain F64183.</title>
        <authorList>
            <person name="Wang Y."/>
        </authorList>
    </citation>
    <scope>NUCLEOTIDE SEQUENCE</scope>
    <source>
        <strain evidence="1">F64183</strain>
    </source>
</reference>
<dbReference type="AlphaFoldDB" id="A0A9X1R0H1"/>
<evidence type="ECO:0000313" key="2">
    <source>
        <dbReference type="Proteomes" id="UP001139462"/>
    </source>
</evidence>